<name>A0A1C3RK86_9PROT</name>
<dbReference type="RefSeq" id="WP_165602679.1">
    <property type="nucleotide sequence ID" value="NZ_FLYE01000045.1"/>
</dbReference>
<dbReference type="Proteomes" id="UP000231658">
    <property type="component" value="Unassembled WGS sequence"/>
</dbReference>
<gene>
    <name evidence="2" type="ORF">MTBPR1_60144</name>
</gene>
<dbReference type="EMBL" id="FLYE01000045">
    <property type="protein sequence ID" value="SCA57631.1"/>
    <property type="molecule type" value="Genomic_DNA"/>
</dbReference>
<proteinExistence type="predicted"/>
<feature type="chain" id="PRO_5008680885" description="DUF2066 domain-containing protein" evidence="1">
    <location>
        <begin position="28"/>
        <end position="371"/>
    </location>
</feature>
<accession>A0A1C3RK86</accession>
<keyword evidence="3" id="KW-1185">Reference proteome</keyword>
<feature type="signal peptide" evidence="1">
    <location>
        <begin position="1"/>
        <end position="27"/>
    </location>
</feature>
<evidence type="ECO:0008006" key="4">
    <source>
        <dbReference type="Google" id="ProtNLM"/>
    </source>
</evidence>
<sequence length="371" mass="41205">MILHLRMFGFMTLLFAALFLSPNAVNAVDVFEVKGVYVDVTAKSVTQARKKAMREGQGRAFDILLKRLTMRDDRDLLPWVEPKDRAQYIRDFSISGEKSSSVRYLATYSYHFKPDAIRRLLKSRGIAFAETISKPVLVLPLFENGSQITLWDEPNPWRAAWSKVGTQNGLVPIALPLGDLADISGLSVQQAASVDESALSNMANRYGVNSATVTQLVVTGRDLENQPNNVDLVINRVGSKYAGRTTLLGLGAKEGETSEDFLKRVAMDVSDYLQESWKRDNLLQFGVVDVLPVNLTIGNLKEWLSVKERLGKVAVVRRIELALLSRDAVQLNLHFIGKLDQLIGSLRQVDLDLTVTGESWSLVNLGEGSRS</sequence>
<evidence type="ECO:0000313" key="2">
    <source>
        <dbReference type="EMBL" id="SCA57631.1"/>
    </source>
</evidence>
<dbReference type="InterPro" id="IPR018642">
    <property type="entry name" value="DUF2066"/>
</dbReference>
<evidence type="ECO:0000256" key="1">
    <source>
        <dbReference type="SAM" id="SignalP"/>
    </source>
</evidence>
<dbReference type="Pfam" id="PF09839">
    <property type="entry name" value="DUF2066"/>
    <property type="match status" value="1"/>
</dbReference>
<keyword evidence="1" id="KW-0732">Signal</keyword>
<organism evidence="2 3">
    <name type="scientific">Candidatus Terasakiella magnetica</name>
    <dbReference type="NCBI Taxonomy" id="1867952"/>
    <lineage>
        <taxon>Bacteria</taxon>
        <taxon>Pseudomonadati</taxon>
        <taxon>Pseudomonadota</taxon>
        <taxon>Alphaproteobacteria</taxon>
        <taxon>Rhodospirillales</taxon>
        <taxon>Terasakiellaceae</taxon>
        <taxon>Terasakiella</taxon>
    </lineage>
</organism>
<protein>
    <recommendedName>
        <fullName evidence="4">DUF2066 domain-containing protein</fullName>
    </recommendedName>
</protein>
<dbReference type="AlphaFoldDB" id="A0A1C3RK86"/>
<reference evidence="2 3" key="1">
    <citation type="submission" date="2016-07" db="EMBL/GenBank/DDBJ databases">
        <authorList>
            <person name="Lefevre C.T."/>
        </authorList>
    </citation>
    <scope>NUCLEOTIDE SEQUENCE [LARGE SCALE GENOMIC DNA]</scope>
    <source>
        <strain evidence="2">PR1</strain>
    </source>
</reference>
<dbReference type="STRING" id="1867952.MTBPR1_60144"/>
<evidence type="ECO:0000313" key="3">
    <source>
        <dbReference type="Proteomes" id="UP000231658"/>
    </source>
</evidence>